<organism evidence="2 3">
    <name type="scientific">Streptomyces yangpuensis</name>
    <dbReference type="NCBI Taxonomy" id="1648182"/>
    <lineage>
        <taxon>Bacteria</taxon>
        <taxon>Bacillati</taxon>
        <taxon>Actinomycetota</taxon>
        <taxon>Actinomycetes</taxon>
        <taxon>Kitasatosporales</taxon>
        <taxon>Streptomycetaceae</taxon>
        <taxon>Streptomyces</taxon>
    </lineage>
</organism>
<gene>
    <name evidence="2" type="ORF">NRK68_35160</name>
</gene>
<dbReference type="Proteomes" id="UP001057738">
    <property type="component" value="Plasmid unnamed1"/>
</dbReference>
<feature type="region of interest" description="Disordered" evidence="1">
    <location>
        <begin position="1"/>
        <end position="20"/>
    </location>
</feature>
<evidence type="ECO:0000256" key="1">
    <source>
        <dbReference type="SAM" id="MobiDB-lite"/>
    </source>
</evidence>
<evidence type="ECO:0000313" key="2">
    <source>
        <dbReference type="EMBL" id="UUY52499.1"/>
    </source>
</evidence>
<accession>A0ABY5Q878</accession>
<protein>
    <submittedName>
        <fullName evidence="2">Dihydrodipicolinate synthase family protein</fullName>
    </submittedName>
</protein>
<evidence type="ECO:0000313" key="3">
    <source>
        <dbReference type="Proteomes" id="UP001057738"/>
    </source>
</evidence>
<reference evidence="2" key="1">
    <citation type="submission" date="2022-08" db="EMBL/GenBank/DDBJ databases">
        <authorList>
            <person name="Tian L."/>
        </authorList>
    </citation>
    <scope>NUCLEOTIDE SEQUENCE</scope>
    <source>
        <strain evidence="2">CM253</strain>
        <plasmid evidence="2">unnamed1</plasmid>
    </source>
</reference>
<dbReference type="InterPro" id="IPR009334">
    <property type="entry name" value="DUF993"/>
</dbReference>
<keyword evidence="2" id="KW-0614">Plasmid</keyword>
<name>A0ABY5Q878_9ACTN</name>
<sequence length="396" mass="42988">MIRLPEPDGTLTAYEPTQTPRVFTPDATPFRSRSVVAAAHVLGDPLAANEPFGPPVGPPPPQSLDWDATLAFRRHLWAHGYTVGEALDTAHRGMGLDWATSAELIRRTGAEAKTVGGNVAAAIGTDQLDPFSPATLKDITVAFEEQLEVVDGAGAQAIIMCSPQLAAVAQGPEDYAELYGNLLRQASRPAIVHWILPEWIPFHAGYFGHQDTDAAFDALIAIVKDNIDKVDGVKLAPLTVERQAELRSRLPEGVRFYTSDTDAYPQLLAGDGRTHSHGLSPVFDPVAPLAAAAFRALDAGDEARSRELLDSTLELNRHLFTGPLRSTMFFKTGLAFLAWLSGHADHFRMVWGEQGARSVPHLSTAYRLADTLGLFPDPELAERRVRAYLTTAGFEQ</sequence>
<dbReference type="Gene3D" id="3.20.20.70">
    <property type="entry name" value="Aldolase class I"/>
    <property type="match status" value="1"/>
</dbReference>
<dbReference type="SUPFAM" id="SSF51569">
    <property type="entry name" value="Aldolase"/>
    <property type="match status" value="1"/>
</dbReference>
<keyword evidence="3" id="KW-1185">Reference proteome</keyword>
<dbReference type="RefSeq" id="WP_257858245.1">
    <property type="nucleotide sequence ID" value="NZ_CP102515.1"/>
</dbReference>
<dbReference type="EMBL" id="CP102515">
    <property type="protein sequence ID" value="UUY52499.1"/>
    <property type="molecule type" value="Genomic_DNA"/>
</dbReference>
<proteinExistence type="predicted"/>
<dbReference type="InterPro" id="IPR013785">
    <property type="entry name" value="Aldolase_TIM"/>
</dbReference>
<dbReference type="Pfam" id="PF06187">
    <property type="entry name" value="DUF993"/>
    <property type="match status" value="1"/>
</dbReference>
<dbReference type="GeneID" id="95578781"/>
<geneLocation type="plasmid" evidence="2 3">
    <name>unnamed1</name>
</geneLocation>